<dbReference type="Pfam" id="PF02545">
    <property type="entry name" value="Maf"/>
    <property type="match status" value="1"/>
</dbReference>
<reference evidence="5 6" key="1">
    <citation type="submission" date="2017-08" db="EMBL/GenBank/DDBJ databases">
        <title>Infants hospitalized years apart are colonized by the same room-sourced microbial strains.</title>
        <authorList>
            <person name="Brooks B."/>
            <person name="Olm M.R."/>
            <person name="Firek B.A."/>
            <person name="Baker R."/>
            <person name="Thomas B.C."/>
            <person name="Morowitz M.J."/>
            <person name="Banfield J.F."/>
        </authorList>
    </citation>
    <scope>NUCLEOTIDE SEQUENCE [LARGE SCALE GENOMIC DNA]</scope>
    <source>
        <strain evidence="5">S2_003_000_R2_11</strain>
    </source>
</reference>
<dbReference type="PANTHER" id="PTHR43213">
    <property type="entry name" value="BIFUNCTIONAL DTTP/UTP PYROPHOSPHATASE/METHYLTRANSFERASE PROTEIN-RELATED"/>
    <property type="match status" value="1"/>
</dbReference>
<keyword evidence="2 4" id="KW-0378">Hydrolase</keyword>
<evidence type="ECO:0000313" key="6">
    <source>
        <dbReference type="Proteomes" id="UP000248975"/>
    </source>
</evidence>
<dbReference type="GO" id="GO:0009117">
    <property type="term" value="P:nucleotide metabolic process"/>
    <property type="evidence" value="ECO:0007669"/>
    <property type="project" value="UniProtKB-KW"/>
</dbReference>
<name>A0A2W5S3X2_CERSP</name>
<keyword evidence="3 4" id="KW-0546">Nucleotide metabolism</keyword>
<organism evidence="5 6">
    <name type="scientific">Cereibacter sphaeroides</name>
    <name type="common">Rhodobacter sphaeroides</name>
    <dbReference type="NCBI Taxonomy" id="1063"/>
    <lineage>
        <taxon>Bacteria</taxon>
        <taxon>Pseudomonadati</taxon>
        <taxon>Pseudomonadota</taxon>
        <taxon>Alphaproteobacteria</taxon>
        <taxon>Rhodobacterales</taxon>
        <taxon>Paracoccaceae</taxon>
        <taxon>Cereibacter</taxon>
    </lineage>
</organism>
<dbReference type="InterPro" id="IPR029001">
    <property type="entry name" value="ITPase-like_fam"/>
</dbReference>
<dbReference type="AlphaFoldDB" id="A0A2W5S3X2"/>
<dbReference type="HAMAP" id="MF_00528">
    <property type="entry name" value="Maf"/>
    <property type="match status" value="1"/>
</dbReference>
<dbReference type="Gene3D" id="3.90.950.10">
    <property type="match status" value="1"/>
</dbReference>
<accession>A0A2W5S3X2</accession>
<dbReference type="SUPFAM" id="SSF52972">
    <property type="entry name" value="ITPase-like"/>
    <property type="match status" value="1"/>
</dbReference>
<comment type="catalytic activity">
    <reaction evidence="4">
        <text>a ribonucleoside 5'-triphosphate + H2O = a ribonucleoside 5'-phosphate + diphosphate + H(+)</text>
        <dbReference type="Rhea" id="RHEA:23996"/>
        <dbReference type="ChEBI" id="CHEBI:15377"/>
        <dbReference type="ChEBI" id="CHEBI:15378"/>
        <dbReference type="ChEBI" id="CHEBI:33019"/>
        <dbReference type="ChEBI" id="CHEBI:58043"/>
        <dbReference type="ChEBI" id="CHEBI:61557"/>
        <dbReference type="EC" id="3.6.1.9"/>
    </reaction>
</comment>
<dbReference type="EMBL" id="QFQS01000002">
    <property type="protein sequence ID" value="PZQ97688.1"/>
    <property type="molecule type" value="Genomic_DNA"/>
</dbReference>
<feature type="active site" description="Proton acceptor" evidence="4">
    <location>
        <position position="78"/>
    </location>
</feature>
<comment type="function">
    <text evidence="4">Nucleoside triphosphate pyrophosphatase. May have a dual role in cell division arrest and in preventing the incorporation of modified nucleotides into cellular nucleic acids.</text>
</comment>
<comment type="catalytic activity">
    <reaction evidence="4">
        <text>a 2'-deoxyribonucleoside 5'-triphosphate + H2O = a 2'-deoxyribonucleoside 5'-phosphate + diphosphate + H(+)</text>
        <dbReference type="Rhea" id="RHEA:44644"/>
        <dbReference type="ChEBI" id="CHEBI:15377"/>
        <dbReference type="ChEBI" id="CHEBI:15378"/>
        <dbReference type="ChEBI" id="CHEBI:33019"/>
        <dbReference type="ChEBI" id="CHEBI:61560"/>
        <dbReference type="ChEBI" id="CHEBI:65317"/>
        <dbReference type="EC" id="3.6.1.9"/>
    </reaction>
</comment>
<evidence type="ECO:0000256" key="3">
    <source>
        <dbReference type="ARBA" id="ARBA00023080"/>
    </source>
</evidence>
<evidence type="ECO:0000256" key="1">
    <source>
        <dbReference type="ARBA" id="ARBA00001968"/>
    </source>
</evidence>
<dbReference type="InterPro" id="IPR003697">
    <property type="entry name" value="Maf-like"/>
</dbReference>
<keyword evidence="4" id="KW-0963">Cytoplasm</keyword>
<evidence type="ECO:0000256" key="2">
    <source>
        <dbReference type="ARBA" id="ARBA00022801"/>
    </source>
</evidence>
<proteinExistence type="inferred from homology"/>
<dbReference type="PIRSF" id="PIRSF006305">
    <property type="entry name" value="Maf"/>
    <property type="match status" value="1"/>
</dbReference>
<dbReference type="GO" id="GO:0047429">
    <property type="term" value="F:nucleoside triphosphate diphosphatase activity"/>
    <property type="evidence" value="ECO:0007669"/>
    <property type="project" value="UniProtKB-EC"/>
</dbReference>
<comment type="cofactor">
    <cofactor evidence="1 4">
        <name>a divalent metal cation</name>
        <dbReference type="ChEBI" id="CHEBI:60240"/>
    </cofactor>
</comment>
<comment type="similarity">
    <text evidence="4">Belongs to the Maf family.</text>
</comment>
<protein>
    <recommendedName>
        <fullName evidence="4">Nucleoside triphosphate pyrophosphatase</fullName>
        <ecNumber evidence="4">3.6.1.9</ecNumber>
    </recommendedName>
    <alternativeName>
        <fullName evidence="4">Nucleotide pyrophosphatase</fullName>
        <shortName evidence="4">Nucleotide PPase</shortName>
    </alternativeName>
</protein>
<dbReference type="Proteomes" id="UP000248975">
    <property type="component" value="Unassembled WGS sequence"/>
</dbReference>
<comment type="caution">
    <text evidence="4">Lacks conserved residue(s) required for the propagation of feature annotation.</text>
</comment>
<dbReference type="EC" id="3.6.1.9" evidence="4"/>
<sequence>MSATKPIVLASASQTRAALFSAAGIEAALHPARVDEEAIRHALAAEGANPRDIADTLAEMKARKISERRPDAVVIGCDQVLEFDGRALGKAESPDAGRAQLQALRGKTHMLHSAVVLYDQAQPVWRHIGEVRLTMRAFSDAWLDAYLARNWESARHCVGTYMIEGEGLRLFSRIEGDHFSILGIPMLPLVNYLADRGFIAA</sequence>
<dbReference type="PANTHER" id="PTHR43213:SF5">
    <property type="entry name" value="BIFUNCTIONAL DTTP_UTP PYROPHOSPHATASE_METHYLTRANSFERASE PROTEIN-RELATED"/>
    <property type="match status" value="1"/>
</dbReference>
<evidence type="ECO:0000313" key="5">
    <source>
        <dbReference type="EMBL" id="PZQ97688.1"/>
    </source>
</evidence>
<comment type="subcellular location">
    <subcellularLocation>
        <location evidence="4">Cytoplasm</location>
    </subcellularLocation>
</comment>
<comment type="caution">
    <text evidence="5">The sequence shown here is derived from an EMBL/GenBank/DDBJ whole genome shotgun (WGS) entry which is preliminary data.</text>
</comment>
<evidence type="ECO:0000256" key="4">
    <source>
        <dbReference type="HAMAP-Rule" id="MF_00528"/>
    </source>
</evidence>
<dbReference type="GO" id="GO:0005737">
    <property type="term" value="C:cytoplasm"/>
    <property type="evidence" value="ECO:0007669"/>
    <property type="project" value="UniProtKB-SubCell"/>
</dbReference>
<dbReference type="CDD" id="cd00555">
    <property type="entry name" value="Maf"/>
    <property type="match status" value="1"/>
</dbReference>
<gene>
    <name evidence="5" type="ORF">DI533_10975</name>
</gene>